<dbReference type="Proteomes" id="UP000053890">
    <property type="component" value="Unassembled WGS sequence"/>
</dbReference>
<dbReference type="EMBL" id="KQ474078">
    <property type="protein sequence ID" value="KPV75413.1"/>
    <property type="molecule type" value="Genomic_DNA"/>
</dbReference>
<feature type="compositionally biased region" description="Basic residues" evidence="1">
    <location>
        <begin position="248"/>
        <end position="292"/>
    </location>
</feature>
<feature type="region of interest" description="Disordered" evidence="1">
    <location>
        <begin position="175"/>
        <end position="300"/>
    </location>
</feature>
<feature type="region of interest" description="Disordered" evidence="1">
    <location>
        <begin position="393"/>
        <end position="449"/>
    </location>
</feature>
<evidence type="ECO:0000256" key="1">
    <source>
        <dbReference type="SAM" id="MobiDB-lite"/>
    </source>
</evidence>
<feature type="compositionally biased region" description="Basic and acidic residues" evidence="1">
    <location>
        <begin position="178"/>
        <end position="189"/>
    </location>
</feature>
<feature type="compositionally biased region" description="Basic and acidic residues" evidence="1">
    <location>
        <begin position="79"/>
        <end position="103"/>
    </location>
</feature>
<feature type="non-terminal residue" evidence="2">
    <location>
        <position position="1"/>
    </location>
</feature>
<feature type="compositionally biased region" description="Basic and acidic residues" evidence="1">
    <location>
        <begin position="47"/>
        <end position="59"/>
    </location>
</feature>
<feature type="region of interest" description="Disordered" evidence="1">
    <location>
        <begin position="1"/>
        <end position="59"/>
    </location>
</feature>
<sequence>GGSACFPARRQAQRRARPRRPCPAPSSSGRRPRGGRRVGGGRRCRQPGHDDDGRSRDDDQCSCGHYDHCRTDDNHHRGTDHDPGHHDHLCPRGHPLEHHDHRSPVRQLDDDDLRRGLDDNIARSHHYVCSRRHDRHQRHHAHDDHRRRHLDYHVGARARHLDRHALAVAVRGVGGGVGRERQRPVDRRQDRHRRGCRRRWPHRARPPRLLLPRHRPQAPREARRGRQHPVARHGRQRGAVPRAGPQHGPRRLWRRRRRRRAVRAPRRRQRRGHGRGRGRGRGRPRRGGRPRPLRLAVDAEPPADAPCRAAVGVHVGPQHAVRQLLRRELARGRERLFGVPADAVAALARAAHARPGRRRLRREREPPLAVAATHGLGVARRARVVRGRRERVGPLAVPGRGGCARRAGPHDEPAPDAGRRHVRAGVRRDGAGQAVEAERRQRRPARPRLRELPARPRLASPRCTTLFPPHDHRTLAFAPLRTFPVLAPDAPHARSRPPAPSDTCPPRSFLLPPLPRSPPPRCPRCALSLSNAISTLHL</sequence>
<feature type="compositionally biased region" description="Basic and acidic residues" evidence="1">
    <location>
        <begin position="408"/>
        <end position="419"/>
    </location>
</feature>
<protein>
    <submittedName>
        <fullName evidence="2">Uncharacterized protein</fullName>
    </submittedName>
</protein>
<feature type="compositionally biased region" description="Basic residues" evidence="1">
    <location>
        <begin position="190"/>
        <end position="217"/>
    </location>
</feature>
<proteinExistence type="predicted"/>
<feature type="compositionally biased region" description="Basic residues" evidence="1">
    <location>
        <begin position="225"/>
        <end position="236"/>
    </location>
</feature>
<dbReference type="RefSeq" id="XP_018271462.1">
    <property type="nucleotide sequence ID" value="XM_018416818.1"/>
</dbReference>
<name>A0A194S3U9_RHOGW</name>
<accession>A0A194S3U9</accession>
<feature type="region of interest" description="Disordered" evidence="1">
    <location>
        <begin position="79"/>
        <end position="111"/>
    </location>
</feature>
<dbReference type="AlphaFoldDB" id="A0A194S3U9"/>
<dbReference type="GeneID" id="28977266"/>
<gene>
    <name evidence="2" type="ORF">RHOBADRAFT_53394</name>
</gene>
<organism evidence="2 3">
    <name type="scientific">Rhodotorula graminis (strain WP1)</name>
    <dbReference type="NCBI Taxonomy" id="578459"/>
    <lineage>
        <taxon>Eukaryota</taxon>
        <taxon>Fungi</taxon>
        <taxon>Dikarya</taxon>
        <taxon>Basidiomycota</taxon>
        <taxon>Pucciniomycotina</taxon>
        <taxon>Microbotryomycetes</taxon>
        <taxon>Sporidiobolales</taxon>
        <taxon>Sporidiobolaceae</taxon>
        <taxon>Rhodotorula</taxon>
    </lineage>
</organism>
<evidence type="ECO:0000313" key="2">
    <source>
        <dbReference type="EMBL" id="KPV75413.1"/>
    </source>
</evidence>
<evidence type="ECO:0000313" key="3">
    <source>
        <dbReference type="Proteomes" id="UP000053890"/>
    </source>
</evidence>
<keyword evidence="3" id="KW-1185">Reference proteome</keyword>
<reference evidence="2 3" key="1">
    <citation type="journal article" date="2015" name="Front. Microbiol.">
        <title>Genome sequence of the plant growth promoting endophytic yeast Rhodotorula graminis WP1.</title>
        <authorList>
            <person name="Firrincieli A."/>
            <person name="Otillar R."/>
            <person name="Salamov A."/>
            <person name="Schmutz J."/>
            <person name="Khan Z."/>
            <person name="Redman R.S."/>
            <person name="Fleck N.D."/>
            <person name="Lindquist E."/>
            <person name="Grigoriev I.V."/>
            <person name="Doty S.L."/>
        </authorList>
    </citation>
    <scope>NUCLEOTIDE SEQUENCE [LARGE SCALE GENOMIC DNA]</scope>
    <source>
        <strain evidence="2 3">WP1</strain>
    </source>
</reference>
<feature type="non-terminal residue" evidence="2">
    <location>
        <position position="538"/>
    </location>
</feature>
<feature type="compositionally biased region" description="Basic residues" evidence="1">
    <location>
        <begin position="30"/>
        <end position="46"/>
    </location>
</feature>
<feature type="compositionally biased region" description="Basic residues" evidence="1">
    <location>
        <begin position="11"/>
        <end position="20"/>
    </location>
</feature>